<organism evidence="1 2">
    <name type="scientific">Glonium stellatum</name>
    <dbReference type="NCBI Taxonomy" id="574774"/>
    <lineage>
        <taxon>Eukaryota</taxon>
        <taxon>Fungi</taxon>
        <taxon>Dikarya</taxon>
        <taxon>Ascomycota</taxon>
        <taxon>Pezizomycotina</taxon>
        <taxon>Dothideomycetes</taxon>
        <taxon>Pleosporomycetidae</taxon>
        <taxon>Gloniales</taxon>
        <taxon>Gloniaceae</taxon>
        <taxon>Glonium</taxon>
    </lineage>
</organism>
<gene>
    <name evidence="1" type="ORF">AOQ84DRAFT_200265</name>
</gene>
<proteinExistence type="predicted"/>
<protein>
    <submittedName>
        <fullName evidence="1">Uncharacterized protein</fullName>
    </submittedName>
</protein>
<dbReference type="Proteomes" id="UP000250140">
    <property type="component" value="Unassembled WGS sequence"/>
</dbReference>
<evidence type="ECO:0000313" key="1">
    <source>
        <dbReference type="EMBL" id="OCL01928.1"/>
    </source>
</evidence>
<dbReference type="OrthoDB" id="5985073at2759"/>
<dbReference type="EMBL" id="KV751034">
    <property type="protein sequence ID" value="OCL01928.1"/>
    <property type="molecule type" value="Genomic_DNA"/>
</dbReference>
<dbReference type="AlphaFoldDB" id="A0A8E2ENW2"/>
<reference evidence="1 2" key="1">
    <citation type="journal article" date="2016" name="Nat. Commun.">
        <title>Ectomycorrhizal ecology is imprinted in the genome of the dominant symbiotic fungus Cenococcum geophilum.</title>
        <authorList>
            <consortium name="DOE Joint Genome Institute"/>
            <person name="Peter M."/>
            <person name="Kohler A."/>
            <person name="Ohm R.A."/>
            <person name="Kuo A."/>
            <person name="Krutzmann J."/>
            <person name="Morin E."/>
            <person name="Arend M."/>
            <person name="Barry K.W."/>
            <person name="Binder M."/>
            <person name="Choi C."/>
            <person name="Clum A."/>
            <person name="Copeland A."/>
            <person name="Grisel N."/>
            <person name="Haridas S."/>
            <person name="Kipfer T."/>
            <person name="LaButti K."/>
            <person name="Lindquist E."/>
            <person name="Lipzen A."/>
            <person name="Maire R."/>
            <person name="Meier B."/>
            <person name="Mihaltcheva S."/>
            <person name="Molinier V."/>
            <person name="Murat C."/>
            <person name="Poggeler S."/>
            <person name="Quandt C.A."/>
            <person name="Sperisen C."/>
            <person name="Tritt A."/>
            <person name="Tisserant E."/>
            <person name="Crous P.W."/>
            <person name="Henrissat B."/>
            <person name="Nehls U."/>
            <person name="Egli S."/>
            <person name="Spatafora J.W."/>
            <person name="Grigoriev I.V."/>
            <person name="Martin F.M."/>
        </authorList>
    </citation>
    <scope>NUCLEOTIDE SEQUENCE [LARGE SCALE GENOMIC DNA]</scope>
    <source>
        <strain evidence="1 2">CBS 207.34</strain>
    </source>
</reference>
<sequence>MTNGNTMTNYSAAATFYLGYDELHSGDSTIPTSKGVLNTPFAPSCYLSSVRAAFFTTNTMLNWTNSAFTNDTTQSYKIRPDLIENTLILAKFIGDMTPNRRWSPICRSGKGCKCLRISLRFSSYVSTTSRLSAIYTGYIASFNPLQYIISYHTIHNTYECTESIRKFVLYN</sequence>
<keyword evidence="2" id="KW-1185">Reference proteome</keyword>
<name>A0A8E2ENW2_9PEZI</name>
<accession>A0A8E2ENW2</accession>
<evidence type="ECO:0000313" key="2">
    <source>
        <dbReference type="Proteomes" id="UP000250140"/>
    </source>
</evidence>